<keyword evidence="4" id="KW-1185">Reference proteome</keyword>
<organism evidence="3 4">
    <name type="scientific">Colletotrichum melonis</name>
    <dbReference type="NCBI Taxonomy" id="1209925"/>
    <lineage>
        <taxon>Eukaryota</taxon>
        <taxon>Fungi</taxon>
        <taxon>Dikarya</taxon>
        <taxon>Ascomycota</taxon>
        <taxon>Pezizomycotina</taxon>
        <taxon>Sordariomycetes</taxon>
        <taxon>Hypocreomycetidae</taxon>
        <taxon>Glomerellales</taxon>
        <taxon>Glomerellaceae</taxon>
        <taxon>Colletotrichum</taxon>
        <taxon>Colletotrichum acutatum species complex</taxon>
    </lineage>
</organism>
<comment type="caution">
    <text evidence="3">The sequence shown here is derived from an EMBL/GenBank/DDBJ whole genome shotgun (WGS) entry which is preliminary data.</text>
</comment>
<keyword evidence="2" id="KW-0812">Transmembrane</keyword>
<keyword evidence="2" id="KW-1133">Transmembrane helix</keyword>
<evidence type="ECO:0000313" key="4">
    <source>
        <dbReference type="Proteomes" id="UP001239795"/>
    </source>
</evidence>
<accession>A0AAI9XZK4</accession>
<reference evidence="3 4" key="1">
    <citation type="submission" date="2016-10" db="EMBL/GenBank/DDBJ databases">
        <title>The genome sequence of Colletotrichum fioriniae PJ7.</title>
        <authorList>
            <person name="Baroncelli R."/>
        </authorList>
    </citation>
    <scope>NUCLEOTIDE SEQUENCE [LARGE SCALE GENOMIC DNA]</scope>
    <source>
        <strain evidence="3">Col 31</strain>
    </source>
</reference>
<evidence type="ECO:0000256" key="2">
    <source>
        <dbReference type="SAM" id="Phobius"/>
    </source>
</evidence>
<name>A0AAI9XZK4_9PEZI</name>
<keyword evidence="2" id="KW-0472">Membrane</keyword>
<feature type="compositionally biased region" description="Polar residues" evidence="1">
    <location>
        <begin position="77"/>
        <end position="101"/>
    </location>
</feature>
<proteinExistence type="predicted"/>
<evidence type="ECO:0000256" key="1">
    <source>
        <dbReference type="SAM" id="MobiDB-lite"/>
    </source>
</evidence>
<feature type="transmembrane region" description="Helical" evidence="2">
    <location>
        <begin position="14"/>
        <end position="41"/>
    </location>
</feature>
<protein>
    <submittedName>
        <fullName evidence="3">Uncharacterized protein</fullName>
    </submittedName>
</protein>
<dbReference type="Proteomes" id="UP001239795">
    <property type="component" value="Unassembled WGS sequence"/>
</dbReference>
<evidence type="ECO:0000313" key="3">
    <source>
        <dbReference type="EMBL" id="KAK1465237.1"/>
    </source>
</evidence>
<dbReference type="EMBL" id="MLGG01000005">
    <property type="protein sequence ID" value="KAK1465237.1"/>
    <property type="molecule type" value="Genomic_DNA"/>
</dbReference>
<dbReference type="AlphaFoldDB" id="A0AAI9XZK4"/>
<gene>
    <name evidence="3" type="ORF">CMEL01_12592</name>
</gene>
<sequence length="116" mass="12734">MSSGDSGLPSASDLITYIGVPLTVIGLLPIIYNVVATLIHLHKIKRVLRRNGISPHFRSDIFNRIVEMERTPKWDQNPKNATWRQSPTTAGSNTFLGSDPSTLPVGSCDSRYNGVV</sequence>
<feature type="region of interest" description="Disordered" evidence="1">
    <location>
        <begin position="73"/>
        <end position="104"/>
    </location>
</feature>